<evidence type="ECO:0000256" key="6">
    <source>
        <dbReference type="ARBA" id="ARBA00023136"/>
    </source>
</evidence>
<dbReference type="InterPro" id="IPR009328">
    <property type="entry name" value="DUF986"/>
</dbReference>
<dbReference type="EMBL" id="SMCP01000001">
    <property type="protein sequence ID" value="TCV89852.1"/>
    <property type="molecule type" value="Genomic_DNA"/>
</dbReference>
<comment type="subcellular location">
    <subcellularLocation>
        <location evidence="1 7">Cell membrane</location>
        <topology evidence="1 7">Multi-pass membrane protein</topology>
    </subcellularLocation>
</comment>
<organism evidence="8 9">
    <name type="scientific">Testudinibacter aquarius</name>
    <dbReference type="NCBI Taxonomy" id="1524974"/>
    <lineage>
        <taxon>Bacteria</taxon>
        <taxon>Pseudomonadati</taxon>
        <taxon>Pseudomonadota</taxon>
        <taxon>Gammaproteobacteria</taxon>
        <taxon>Pasteurellales</taxon>
        <taxon>Pasteurellaceae</taxon>
        <taxon>Testudinibacter</taxon>
    </lineage>
</organism>
<sequence>MINLTDGILLCAVILFFVYGFYDQFVMNRWKGKTQLKVRLQNRGRLDAIIFIALIGLLVYQSGITPITLYLLIILAILCGYTAFLRNPVLLLKENGFFYANFYLPYQRIAAINLSEDGVLVIDLHNHKRLLIYVADVDDLPKILQFFIDSGRVQRSASV</sequence>
<dbReference type="PIRSF" id="PIRSF020687">
    <property type="entry name" value="UCP020687"/>
    <property type="match status" value="1"/>
</dbReference>
<dbReference type="HAMAP" id="MF_01071">
    <property type="entry name" value="UPF0266"/>
    <property type="match status" value="1"/>
</dbReference>
<keyword evidence="4 7" id="KW-0812">Transmembrane</keyword>
<proteinExistence type="inferred from homology"/>
<dbReference type="GO" id="GO:0005886">
    <property type="term" value="C:plasma membrane"/>
    <property type="evidence" value="ECO:0007669"/>
    <property type="project" value="UniProtKB-SubCell"/>
</dbReference>
<evidence type="ECO:0000256" key="2">
    <source>
        <dbReference type="ARBA" id="ARBA00009962"/>
    </source>
</evidence>
<gene>
    <name evidence="8" type="ORF">EDC16_101162</name>
</gene>
<protein>
    <recommendedName>
        <fullName evidence="7">UPF0266 membrane protein EDC16_101162</fullName>
    </recommendedName>
</protein>
<dbReference type="RefSeq" id="WP_198362731.1">
    <property type="nucleotide sequence ID" value="NZ_LEKL01000014.1"/>
</dbReference>
<evidence type="ECO:0000313" key="9">
    <source>
        <dbReference type="Proteomes" id="UP000294619"/>
    </source>
</evidence>
<dbReference type="NCBIfam" id="NF002791">
    <property type="entry name" value="PRK02913.1"/>
    <property type="match status" value="1"/>
</dbReference>
<reference evidence="8 9" key="1">
    <citation type="submission" date="2019-03" db="EMBL/GenBank/DDBJ databases">
        <title>Genomic Encyclopedia of Type Strains, Phase IV (KMG-IV): sequencing the most valuable type-strain genomes for metagenomic binning, comparative biology and taxonomic classification.</title>
        <authorList>
            <person name="Goeker M."/>
        </authorList>
    </citation>
    <scope>NUCLEOTIDE SEQUENCE [LARGE SCALE GENOMIC DNA]</scope>
    <source>
        <strain evidence="8 9">DSM 28140</strain>
    </source>
</reference>
<feature type="transmembrane region" description="Helical" evidence="7">
    <location>
        <begin position="6"/>
        <end position="22"/>
    </location>
</feature>
<keyword evidence="3 7" id="KW-1003">Cell membrane</keyword>
<evidence type="ECO:0000256" key="7">
    <source>
        <dbReference type="HAMAP-Rule" id="MF_01071"/>
    </source>
</evidence>
<dbReference type="Pfam" id="PF06173">
    <property type="entry name" value="DUF986"/>
    <property type="match status" value="1"/>
</dbReference>
<dbReference type="AlphaFoldDB" id="A0A4R3YDE1"/>
<dbReference type="Proteomes" id="UP000294619">
    <property type="component" value="Unassembled WGS sequence"/>
</dbReference>
<feature type="transmembrane region" description="Helical" evidence="7">
    <location>
        <begin position="67"/>
        <end position="85"/>
    </location>
</feature>
<accession>A0A4R3YDE1</accession>
<comment type="similarity">
    <text evidence="2 7">Belongs to the UPF0266 family.</text>
</comment>
<evidence type="ECO:0000313" key="8">
    <source>
        <dbReference type="EMBL" id="TCV89852.1"/>
    </source>
</evidence>
<name>A0A4R3YDE1_9PAST</name>
<evidence type="ECO:0000256" key="1">
    <source>
        <dbReference type="ARBA" id="ARBA00004651"/>
    </source>
</evidence>
<keyword evidence="6 7" id="KW-0472">Membrane</keyword>
<comment type="caution">
    <text evidence="8">The sequence shown here is derived from an EMBL/GenBank/DDBJ whole genome shotgun (WGS) entry which is preliminary data.</text>
</comment>
<keyword evidence="5 7" id="KW-1133">Transmembrane helix</keyword>
<evidence type="ECO:0000256" key="5">
    <source>
        <dbReference type="ARBA" id="ARBA00022989"/>
    </source>
</evidence>
<evidence type="ECO:0000256" key="4">
    <source>
        <dbReference type="ARBA" id="ARBA00022692"/>
    </source>
</evidence>
<feature type="transmembrane region" description="Helical" evidence="7">
    <location>
        <begin position="43"/>
        <end position="61"/>
    </location>
</feature>
<evidence type="ECO:0000256" key="3">
    <source>
        <dbReference type="ARBA" id="ARBA00022475"/>
    </source>
</evidence>